<evidence type="ECO:0000313" key="2">
    <source>
        <dbReference type="Proteomes" id="UP000053411"/>
    </source>
</evidence>
<dbReference type="VEuPathDB" id="FungiDB:Z520_02420"/>
<accession>A0A0D2IZ13</accession>
<dbReference type="Proteomes" id="UP000053411">
    <property type="component" value="Unassembled WGS sequence"/>
</dbReference>
<reference evidence="1 2" key="1">
    <citation type="submission" date="2015-01" db="EMBL/GenBank/DDBJ databases">
        <title>The Genome Sequence of Fonsecaea multimorphosa CBS 102226.</title>
        <authorList>
            <consortium name="The Broad Institute Genomics Platform"/>
            <person name="Cuomo C."/>
            <person name="de Hoog S."/>
            <person name="Gorbushina A."/>
            <person name="Stielow B."/>
            <person name="Teixiera M."/>
            <person name="Abouelleil A."/>
            <person name="Chapman S.B."/>
            <person name="Priest M."/>
            <person name="Young S.K."/>
            <person name="Wortman J."/>
            <person name="Nusbaum C."/>
            <person name="Birren B."/>
        </authorList>
    </citation>
    <scope>NUCLEOTIDE SEQUENCE [LARGE SCALE GENOMIC DNA]</scope>
    <source>
        <strain evidence="1 2">CBS 102226</strain>
    </source>
</reference>
<evidence type="ECO:0000313" key="1">
    <source>
        <dbReference type="EMBL" id="KIY02282.1"/>
    </source>
</evidence>
<keyword evidence="2" id="KW-1185">Reference proteome</keyword>
<proteinExistence type="predicted"/>
<gene>
    <name evidence="1" type="ORF">Z520_02420</name>
</gene>
<dbReference type="OrthoDB" id="10571994at2759"/>
<sequence length="105" mass="11520">MSDVRFHMCDVDKRTRKNVQSGETGKQIEVNLNEVDDKAEVKEPEVDVSAARICSDGKTQSGSLQLVVLTNGDGCLAEGEEKEGLRSRRTVMRQIYNSMGGDTGN</sequence>
<organism evidence="1 2">
    <name type="scientific">Fonsecaea multimorphosa CBS 102226</name>
    <dbReference type="NCBI Taxonomy" id="1442371"/>
    <lineage>
        <taxon>Eukaryota</taxon>
        <taxon>Fungi</taxon>
        <taxon>Dikarya</taxon>
        <taxon>Ascomycota</taxon>
        <taxon>Pezizomycotina</taxon>
        <taxon>Eurotiomycetes</taxon>
        <taxon>Chaetothyriomycetidae</taxon>
        <taxon>Chaetothyriales</taxon>
        <taxon>Herpotrichiellaceae</taxon>
        <taxon>Fonsecaea</taxon>
    </lineage>
</organism>
<name>A0A0D2IZ13_9EURO</name>
<dbReference type="AlphaFoldDB" id="A0A0D2IZ13"/>
<dbReference type="GeneID" id="27708166"/>
<dbReference type="RefSeq" id="XP_016636404.1">
    <property type="nucleotide sequence ID" value="XM_016772934.1"/>
</dbReference>
<dbReference type="EMBL" id="KN848064">
    <property type="protein sequence ID" value="KIY02282.1"/>
    <property type="molecule type" value="Genomic_DNA"/>
</dbReference>
<protein>
    <submittedName>
        <fullName evidence="1">Uncharacterized protein</fullName>
    </submittedName>
</protein>